<keyword evidence="1" id="KW-0472">Membrane</keyword>
<reference evidence="3 4" key="1">
    <citation type="submission" date="2016-06" db="EMBL/GenBank/DDBJ databases">
        <title>Comparative genomics of the ectomycorrhizal sister species Rhizopogon vinicolor and Rhizopogon vesiculosus (Basidiomycota: Boletales) reveals a divergence of the mating type B locus.</title>
        <authorList>
            <consortium name="DOE Joint Genome Institute"/>
            <person name="Mujic A.B."/>
            <person name="Kuo A."/>
            <person name="Tritt A."/>
            <person name="Lipzen A."/>
            <person name="Chen C."/>
            <person name="Johnson J."/>
            <person name="Sharma A."/>
            <person name="Barry K."/>
            <person name="Grigoriev I.V."/>
            <person name="Spatafora J.W."/>
        </authorList>
    </citation>
    <scope>NUCLEOTIDE SEQUENCE [LARGE SCALE GENOMIC DNA]</scope>
    <source>
        <strain evidence="3 4">AM-OR11-026</strain>
    </source>
</reference>
<keyword evidence="4" id="KW-1185">Reference proteome</keyword>
<feature type="domain" description="DUF6534" evidence="2">
    <location>
        <begin position="171"/>
        <end position="257"/>
    </location>
</feature>
<dbReference type="InParanoid" id="A0A1B7MNC1"/>
<feature type="transmembrane region" description="Helical" evidence="1">
    <location>
        <begin position="204"/>
        <end position="224"/>
    </location>
</feature>
<evidence type="ECO:0000256" key="1">
    <source>
        <dbReference type="SAM" id="Phobius"/>
    </source>
</evidence>
<keyword evidence="1" id="KW-0812">Transmembrane</keyword>
<dbReference type="PANTHER" id="PTHR40465">
    <property type="entry name" value="CHROMOSOME 1, WHOLE GENOME SHOTGUN SEQUENCE"/>
    <property type="match status" value="1"/>
</dbReference>
<feature type="transmembrane region" description="Helical" evidence="1">
    <location>
        <begin position="76"/>
        <end position="94"/>
    </location>
</feature>
<accession>A0A1B7MNC1</accession>
<sequence>MATAAHSVEMALGPGFIGVAPALVTLDGLLHLNINTSLLDCVHTAGLLWTFWHMLLTCRRSTSPDCLGTSFRWEMLFSFFGALSIGLSVQSFYVHRVWIISGRNNLVTGVVSLVAVAQILFAFLSAKVVVKSRDLQVMYSSPVCVLLKFMRCLIIACPLQYPALSAGSGSLCDVLITISIAYFLRSRSQMRRQDNYIRQLKVIFIEMGLISCIISTLVTVTLALPDSKARQNWGPAPGPLQTKTYFNSMLAVLNARKLIRERQMEGRGQMYELRTLGSSIYHSLEDN</sequence>
<name>A0A1B7MNC1_9AGAM</name>
<organism evidence="3 4">
    <name type="scientific">Rhizopogon vinicolor AM-OR11-026</name>
    <dbReference type="NCBI Taxonomy" id="1314800"/>
    <lineage>
        <taxon>Eukaryota</taxon>
        <taxon>Fungi</taxon>
        <taxon>Dikarya</taxon>
        <taxon>Basidiomycota</taxon>
        <taxon>Agaricomycotina</taxon>
        <taxon>Agaricomycetes</taxon>
        <taxon>Agaricomycetidae</taxon>
        <taxon>Boletales</taxon>
        <taxon>Suillineae</taxon>
        <taxon>Rhizopogonaceae</taxon>
        <taxon>Rhizopogon</taxon>
    </lineage>
</organism>
<dbReference type="Pfam" id="PF20152">
    <property type="entry name" value="DUF6534"/>
    <property type="match status" value="1"/>
</dbReference>
<evidence type="ECO:0000313" key="3">
    <source>
        <dbReference type="EMBL" id="OAX34105.1"/>
    </source>
</evidence>
<gene>
    <name evidence="3" type="ORF">K503DRAFT_859410</name>
</gene>
<feature type="transmembrane region" description="Helical" evidence="1">
    <location>
        <begin position="106"/>
        <end position="130"/>
    </location>
</feature>
<dbReference type="AlphaFoldDB" id="A0A1B7MNC1"/>
<keyword evidence="1" id="KW-1133">Transmembrane helix</keyword>
<dbReference type="InterPro" id="IPR045339">
    <property type="entry name" value="DUF6534"/>
</dbReference>
<feature type="transmembrane region" description="Helical" evidence="1">
    <location>
        <begin position="162"/>
        <end position="184"/>
    </location>
</feature>
<dbReference type="PANTHER" id="PTHR40465:SF1">
    <property type="entry name" value="DUF6534 DOMAIN-CONTAINING PROTEIN"/>
    <property type="match status" value="1"/>
</dbReference>
<dbReference type="OrthoDB" id="2971182at2759"/>
<protein>
    <recommendedName>
        <fullName evidence="2">DUF6534 domain-containing protein</fullName>
    </recommendedName>
</protein>
<feature type="transmembrane region" description="Helical" evidence="1">
    <location>
        <begin position="137"/>
        <end position="156"/>
    </location>
</feature>
<proteinExistence type="predicted"/>
<evidence type="ECO:0000313" key="4">
    <source>
        <dbReference type="Proteomes" id="UP000092154"/>
    </source>
</evidence>
<dbReference type="EMBL" id="KV448659">
    <property type="protein sequence ID" value="OAX34105.1"/>
    <property type="molecule type" value="Genomic_DNA"/>
</dbReference>
<evidence type="ECO:0000259" key="2">
    <source>
        <dbReference type="Pfam" id="PF20152"/>
    </source>
</evidence>
<dbReference type="Proteomes" id="UP000092154">
    <property type="component" value="Unassembled WGS sequence"/>
</dbReference>